<feature type="transmembrane region" description="Helical" evidence="1">
    <location>
        <begin position="109"/>
        <end position="126"/>
    </location>
</feature>
<protein>
    <submittedName>
        <fullName evidence="2">Uncharacterized protein</fullName>
    </submittedName>
</protein>
<reference evidence="2" key="2">
    <citation type="journal article" date="2015" name="Data Brief">
        <title>Shoot transcriptome of the giant reed, Arundo donax.</title>
        <authorList>
            <person name="Barrero R.A."/>
            <person name="Guerrero F.D."/>
            <person name="Moolhuijzen P."/>
            <person name="Goolsby J.A."/>
            <person name="Tidwell J."/>
            <person name="Bellgard S.E."/>
            <person name="Bellgard M.I."/>
        </authorList>
    </citation>
    <scope>NUCLEOTIDE SEQUENCE</scope>
    <source>
        <tissue evidence="2">Shoot tissue taken approximately 20 cm above the soil surface</tissue>
    </source>
</reference>
<proteinExistence type="predicted"/>
<keyword evidence="1" id="KW-1133">Transmembrane helix</keyword>
<dbReference type="EMBL" id="GBRH01170207">
    <property type="protein sequence ID" value="JAE27689.1"/>
    <property type="molecule type" value="Transcribed_RNA"/>
</dbReference>
<accession>A0A0A9GVW3</accession>
<evidence type="ECO:0000313" key="2">
    <source>
        <dbReference type="EMBL" id="JAE27689.1"/>
    </source>
</evidence>
<evidence type="ECO:0000256" key="1">
    <source>
        <dbReference type="SAM" id="Phobius"/>
    </source>
</evidence>
<sequence length="149" mass="15897">MAAALAKVLRGGRSGASSQLLLPAIGRLMPQKGVALLLPHMGSSPSTSAAGMGRLMHTGQWCNSGLPDQKVLPFGRGVLSQQHKLGTMEQFGSKRSYRSGHPIGSGLDLLWGALFIAAGISIAVGIPETVRSLRERSLWTRINKRIKEE</sequence>
<keyword evidence="1" id="KW-0812">Transmembrane</keyword>
<organism evidence="2">
    <name type="scientific">Arundo donax</name>
    <name type="common">Giant reed</name>
    <name type="synonym">Donax arundinaceus</name>
    <dbReference type="NCBI Taxonomy" id="35708"/>
    <lineage>
        <taxon>Eukaryota</taxon>
        <taxon>Viridiplantae</taxon>
        <taxon>Streptophyta</taxon>
        <taxon>Embryophyta</taxon>
        <taxon>Tracheophyta</taxon>
        <taxon>Spermatophyta</taxon>
        <taxon>Magnoliopsida</taxon>
        <taxon>Liliopsida</taxon>
        <taxon>Poales</taxon>
        <taxon>Poaceae</taxon>
        <taxon>PACMAD clade</taxon>
        <taxon>Arundinoideae</taxon>
        <taxon>Arundineae</taxon>
        <taxon>Arundo</taxon>
    </lineage>
</organism>
<keyword evidence="1" id="KW-0472">Membrane</keyword>
<dbReference type="AlphaFoldDB" id="A0A0A9GVW3"/>
<reference evidence="2" key="1">
    <citation type="submission" date="2014-09" db="EMBL/GenBank/DDBJ databases">
        <authorList>
            <person name="Magalhaes I.L.F."/>
            <person name="Oliveira U."/>
            <person name="Santos F.R."/>
            <person name="Vidigal T.H.D.A."/>
            <person name="Brescovit A.D."/>
            <person name="Santos A.J."/>
        </authorList>
    </citation>
    <scope>NUCLEOTIDE SEQUENCE</scope>
    <source>
        <tissue evidence="2">Shoot tissue taken approximately 20 cm above the soil surface</tissue>
    </source>
</reference>
<name>A0A0A9GVW3_ARUDO</name>